<dbReference type="SMART" id="SM00220">
    <property type="entry name" value="S_TKc"/>
    <property type="match status" value="1"/>
</dbReference>
<dbReference type="InterPro" id="IPR008271">
    <property type="entry name" value="Ser/Thr_kinase_AS"/>
</dbReference>
<keyword evidence="7" id="KW-0472">Membrane</keyword>
<dbReference type="SUPFAM" id="SSF56112">
    <property type="entry name" value="Protein kinase-like (PK-like)"/>
    <property type="match status" value="1"/>
</dbReference>
<reference evidence="9" key="1">
    <citation type="submission" date="2021-01" db="EMBL/GenBank/DDBJ databases">
        <title>Whole genome shotgun sequence of Cellulomonas pakistanensis NBRC 110800.</title>
        <authorList>
            <person name="Komaki H."/>
            <person name="Tamura T."/>
        </authorList>
    </citation>
    <scope>NUCLEOTIDE SEQUENCE</scope>
    <source>
        <strain evidence="9">NBRC 110800</strain>
    </source>
</reference>
<evidence type="ECO:0000313" key="9">
    <source>
        <dbReference type="EMBL" id="GIG35431.1"/>
    </source>
</evidence>
<dbReference type="PANTHER" id="PTHR43289:SF34">
    <property type="entry name" value="SERINE_THREONINE-PROTEIN KINASE YBDM-RELATED"/>
    <property type="match status" value="1"/>
</dbReference>
<evidence type="ECO:0000256" key="4">
    <source>
        <dbReference type="ARBA" id="ARBA00022840"/>
    </source>
</evidence>
<dbReference type="PROSITE" id="PS50011">
    <property type="entry name" value="PROTEIN_KINASE_DOM"/>
    <property type="match status" value="1"/>
</dbReference>
<evidence type="ECO:0000256" key="2">
    <source>
        <dbReference type="ARBA" id="ARBA00022741"/>
    </source>
</evidence>
<dbReference type="InterPro" id="IPR011009">
    <property type="entry name" value="Kinase-like_dom_sf"/>
</dbReference>
<proteinExistence type="predicted"/>
<dbReference type="Pfam" id="PF00069">
    <property type="entry name" value="Pkinase"/>
    <property type="match status" value="1"/>
</dbReference>
<comment type="caution">
    <text evidence="9">The sequence shown here is derived from an EMBL/GenBank/DDBJ whole genome shotgun (WGS) entry which is preliminary data.</text>
</comment>
<protein>
    <recommendedName>
        <fullName evidence="8">Protein kinase domain-containing protein</fullName>
    </recommendedName>
</protein>
<evidence type="ECO:0000259" key="8">
    <source>
        <dbReference type="PROSITE" id="PS50011"/>
    </source>
</evidence>
<keyword evidence="3" id="KW-0418">Kinase</keyword>
<feature type="domain" description="Protein kinase" evidence="8">
    <location>
        <begin position="15"/>
        <end position="279"/>
    </location>
</feature>
<dbReference type="Gene3D" id="3.30.200.20">
    <property type="entry name" value="Phosphorylase Kinase, domain 1"/>
    <property type="match status" value="1"/>
</dbReference>
<accession>A0A919P9H7</accession>
<dbReference type="Proteomes" id="UP000642125">
    <property type="component" value="Unassembled WGS sequence"/>
</dbReference>
<keyword evidence="10" id="KW-1185">Reference proteome</keyword>
<feature type="transmembrane region" description="Helical" evidence="7">
    <location>
        <begin position="622"/>
        <end position="652"/>
    </location>
</feature>
<evidence type="ECO:0000256" key="6">
    <source>
        <dbReference type="SAM" id="MobiDB-lite"/>
    </source>
</evidence>
<gene>
    <name evidence="9" type="ORF">Cpa01nite_08120</name>
</gene>
<dbReference type="RefSeq" id="WP_203667471.1">
    <property type="nucleotide sequence ID" value="NZ_BONO01000004.1"/>
</dbReference>
<dbReference type="PROSITE" id="PS00108">
    <property type="entry name" value="PROTEIN_KINASE_ST"/>
    <property type="match status" value="1"/>
</dbReference>
<keyword evidence="7" id="KW-1133">Transmembrane helix</keyword>
<name>A0A919P9H7_9CELL</name>
<dbReference type="CDD" id="cd14014">
    <property type="entry name" value="STKc_PknB_like"/>
    <property type="match status" value="1"/>
</dbReference>
<keyword evidence="2 5" id="KW-0547">Nucleotide-binding</keyword>
<feature type="transmembrane region" description="Helical" evidence="7">
    <location>
        <begin position="590"/>
        <end position="610"/>
    </location>
</feature>
<keyword evidence="1" id="KW-0808">Transferase</keyword>
<evidence type="ECO:0000256" key="5">
    <source>
        <dbReference type="PROSITE-ProRule" id="PRU10141"/>
    </source>
</evidence>
<feature type="compositionally biased region" description="Pro residues" evidence="6">
    <location>
        <begin position="374"/>
        <end position="385"/>
    </location>
</feature>
<dbReference type="PROSITE" id="PS00107">
    <property type="entry name" value="PROTEIN_KINASE_ATP"/>
    <property type="match status" value="1"/>
</dbReference>
<dbReference type="AlphaFoldDB" id="A0A919P9H7"/>
<dbReference type="PANTHER" id="PTHR43289">
    <property type="entry name" value="MITOGEN-ACTIVATED PROTEIN KINASE KINASE KINASE 20-RELATED"/>
    <property type="match status" value="1"/>
</dbReference>
<keyword evidence="7" id="KW-0812">Transmembrane</keyword>
<evidence type="ECO:0000313" key="10">
    <source>
        <dbReference type="Proteomes" id="UP000642125"/>
    </source>
</evidence>
<dbReference type="EMBL" id="BONO01000004">
    <property type="protein sequence ID" value="GIG35431.1"/>
    <property type="molecule type" value="Genomic_DNA"/>
</dbReference>
<feature type="binding site" evidence="5">
    <location>
        <position position="43"/>
    </location>
    <ligand>
        <name>ATP</name>
        <dbReference type="ChEBI" id="CHEBI:30616"/>
    </ligand>
</feature>
<dbReference type="Gene3D" id="1.10.510.10">
    <property type="entry name" value="Transferase(Phosphotransferase) domain 1"/>
    <property type="match status" value="1"/>
</dbReference>
<sequence length="671" mass="66578">MERIGLSPGAEIGGYTILAPLGSGGMGTVYRAVDGGGTPVALKLLHPHVGADPSSRERLRREVLALQRLRHPGVAAVLDAEADSTEAFLVTELVPGADLAEHVRQRGPLDAAALHRLADGLRDALGAVHAAGVVHRDLKPSNVLVTPDGPVLIDFGIAQSVDETRVTSTGFVVGTPGYLAPELVDGAEPTPATDWWGWAALLAYAATGRAPFGTRPLEAVLVRTRSGDADLAGLGPVTAGALWDALAADPADRAQPDEVVAALAEAERRGEAYDPDAALAAGGRGGPARAGTGAGGTVALGATAATVALAPGTPAAAGTGPLPAGAAAATGATAVIGAGAEDGTAVLPAPGTWDDDVDGAARDGSTRAFGAPAVAPPPSVPPGSVPPRAAAPSWDATGEDDRWATGESPTAAWDTRPYAAAPGADAGYGGDGYGGDRYGTDGYGGAPAYPGAHPEPPDAADVLPPVAPPPRRTGSLLALLLLVLTAAALRPGATLLVLVPVVLLARTVGSVAQALGRRRERVGARRSDGLRAVASSPWHLLRALVTLLPSLLVAASVVVILLGVGWWLVGSGALEAGPLRADGDAPAPESVAVLLAVAAAAGIAALWWGPAARTTREGARRLLAGVAPGSGGATVVVVLALLGAGVLAALAVTGTLVDWAPFAAPSLPVGE</sequence>
<evidence type="ECO:0000256" key="1">
    <source>
        <dbReference type="ARBA" id="ARBA00022679"/>
    </source>
</evidence>
<keyword evidence="4 5" id="KW-0067">ATP-binding</keyword>
<dbReference type="GO" id="GO:0004674">
    <property type="term" value="F:protein serine/threonine kinase activity"/>
    <property type="evidence" value="ECO:0007669"/>
    <property type="project" value="TreeGrafter"/>
</dbReference>
<evidence type="ECO:0000256" key="3">
    <source>
        <dbReference type="ARBA" id="ARBA00022777"/>
    </source>
</evidence>
<dbReference type="GO" id="GO:0005524">
    <property type="term" value="F:ATP binding"/>
    <property type="evidence" value="ECO:0007669"/>
    <property type="project" value="UniProtKB-UniRule"/>
</dbReference>
<dbReference type="InterPro" id="IPR017441">
    <property type="entry name" value="Protein_kinase_ATP_BS"/>
</dbReference>
<organism evidence="9 10">
    <name type="scientific">Cellulomonas pakistanensis</name>
    <dbReference type="NCBI Taxonomy" id="992287"/>
    <lineage>
        <taxon>Bacteria</taxon>
        <taxon>Bacillati</taxon>
        <taxon>Actinomycetota</taxon>
        <taxon>Actinomycetes</taxon>
        <taxon>Micrococcales</taxon>
        <taxon>Cellulomonadaceae</taxon>
        <taxon>Cellulomonas</taxon>
    </lineage>
</organism>
<feature type="region of interest" description="Disordered" evidence="6">
    <location>
        <begin position="346"/>
        <end position="418"/>
    </location>
</feature>
<feature type="transmembrane region" description="Helical" evidence="7">
    <location>
        <begin position="495"/>
        <end position="516"/>
    </location>
</feature>
<dbReference type="InterPro" id="IPR000719">
    <property type="entry name" value="Prot_kinase_dom"/>
</dbReference>
<evidence type="ECO:0000256" key="7">
    <source>
        <dbReference type="SAM" id="Phobius"/>
    </source>
</evidence>
<feature type="transmembrane region" description="Helical" evidence="7">
    <location>
        <begin position="544"/>
        <end position="570"/>
    </location>
</feature>